<name>A0AAD1WR87_PELCU</name>
<feature type="transmembrane region" description="Helical" evidence="6">
    <location>
        <begin position="173"/>
        <end position="196"/>
    </location>
</feature>
<keyword evidence="4 6" id="KW-1133">Transmembrane helix</keyword>
<dbReference type="PANTHER" id="PTHR23320">
    <property type="entry name" value="MEMBRANE-SPANNING 4-DOMAINS SUBFAMILY A MS4A -RELATED"/>
    <property type="match status" value="1"/>
</dbReference>
<reference evidence="7" key="1">
    <citation type="submission" date="2022-03" db="EMBL/GenBank/DDBJ databases">
        <authorList>
            <person name="Alioto T."/>
            <person name="Alioto T."/>
            <person name="Gomez Garrido J."/>
        </authorList>
    </citation>
    <scope>NUCLEOTIDE SEQUENCE</scope>
</reference>
<evidence type="ECO:0000256" key="5">
    <source>
        <dbReference type="ARBA" id="ARBA00023136"/>
    </source>
</evidence>
<evidence type="ECO:0000313" key="7">
    <source>
        <dbReference type="EMBL" id="CAH2319812.1"/>
    </source>
</evidence>
<keyword evidence="8" id="KW-1185">Reference proteome</keyword>
<dbReference type="Pfam" id="PF04103">
    <property type="entry name" value="CD20"/>
    <property type="match status" value="1"/>
</dbReference>
<organism evidence="7 8">
    <name type="scientific">Pelobates cultripes</name>
    <name type="common">Western spadefoot toad</name>
    <dbReference type="NCBI Taxonomy" id="61616"/>
    <lineage>
        <taxon>Eukaryota</taxon>
        <taxon>Metazoa</taxon>
        <taxon>Chordata</taxon>
        <taxon>Craniata</taxon>
        <taxon>Vertebrata</taxon>
        <taxon>Euteleostomi</taxon>
        <taxon>Amphibia</taxon>
        <taxon>Batrachia</taxon>
        <taxon>Anura</taxon>
        <taxon>Pelobatoidea</taxon>
        <taxon>Pelobatidae</taxon>
        <taxon>Pelobates</taxon>
    </lineage>
</organism>
<dbReference type="GO" id="GO:0016020">
    <property type="term" value="C:membrane"/>
    <property type="evidence" value="ECO:0007669"/>
    <property type="project" value="UniProtKB-SubCell"/>
</dbReference>
<dbReference type="Proteomes" id="UP001295444">
    <property type="component" value="Chromosome 10"/>
</dbReference>
<evidence type="ECO:0000256" key="3">
    <source>
        <dbReference type="ARBA" id="ARBA00022692"/>
    </source>
</evidence>
<dbReference type="AlphaFoldDB" id="A0AAD1WR87"/>
<comment type="subcellular location">
    <subcellularLocation>
        <location evidence="1">Membrane</location>
        <topology evidence="1">Multi-pass membrane protein</topology>
    </subcellularLocation>
</comment>
<protein>
    <submittedName>
        <fullName evidence="7">Membrane-spanning 4-domains subfamily A member 4D-like</fullName>
    </submittedName>
</protein>
<evidence type="ECO:0000256" key="4">
    <source>
        <dbReference type="ARBA" id="ARBA00022989"/>
    </source>
</evidence>
<sequence>MFEIRSKNDGFTTLDQMNQSGDLQELTDHIQNIKNTTPQSLLKFQKGEPEALGVAQVFSGAFHIIFGVAFCMFVDDDYRFALFILSGLPFWSGVMYIISGSLSISAALKPTLGLVRSSLVLNIISSVAAGSAIVLFAFAIGQHETGFISTCSYYKPSVNCEGNFNPQPVVQGIVVLLFILTLTEFCITISTSVFGCKVACRTSYKEMTVIIYENPEINVGDNTDAADTTASTTEEF</sequence>
<feature type="transmembrane region" description="Helical" evidence="6">
    <location>
        <begin position="80"/>
        <end position="98"/>
    </location>
</feature>
<keyword evidence="5 6" id="KW-0472">Membrane</keyword>
<keyword evidence="3 6" id="KW-0812">Transmembrane</keyword>
<feature type="transmembrane region" description="Helical" evidence="6">
    <location>
        <begin position="51"/>
        <end position="74"/>
    </location>
</feature>
<dbReference type="PANTHER" id="PTHR23320:SF128">
    <property type="entry name" value="MEMBRANE-SPANNING 4-DOMAINS SUBFAMILY A MEMBER 4A"/>
    <property type="match status" value="1"/>
</dbReference>
<evidence type="ECO:0000313" key="8">
    <source>
        <dbReference type="Proteomes" id="UP001295444"/>
    </source>
</evidence>
<evidence type="ECO:0000256" key="1">
    <source>
        <dbReference type="ARBA" id="ARBA00004141"/>
    </source>
</evidence>
<accession>A0AAD1WR87</accession>
<evidence type="ECO:0000256" key="2">
    <source>
        <dbReference type="ARBA" id="ARBA00009565"/>
    </source>
</evidence>
<dbReference type="InterPro" id="IPR030417">
    <property type="entry name" value="MS4A"/>
</dbReference>
<proteinExistence type="inferred from homology"/>
<comment type="similarity">
    <text evidence="2">Belongs to the MS4A family.</text>
</comment>
<gene>
    <name evidence="7" type="ORF">PECUL_23A057474</name>
</gene>
<dbReference type="InterPro" id="IPR007237">
    <property type="entry name" value="CD20-like"/>
</dbReference>
<evidence type="ECO:0000256" key="6">
    <source>
        <dbReference type="SAM" id="Phobius"/>
    </source>
</evidence>
<dbReference type="EMBL" id="OW240921">
    <property type="protein sequence ID" value="CAH2319812.1"/>
    <property type="molecule type" value="Genomic_DNA"/>
</dbReference>
<feature type="transmembrane region" description="Helical" evidence="6">
    <location>
        <begin position="119"/>
        <end position="140"/>
    </location>
</feature>